<dbReference type="GO" id="GO:0006355">
    <property type="term" value="P:regulation of DNA-templated transcription"/>
    <property type="evidence" value="ECO:0007669"/>
    <property type="project" value="InterPro"/>
</dbReference>
<keyword evidence="1 4" id="KW-0238">DNA-binding</keyword>
<dbReference type="SMART" id="SM00389">
    <property type="entry name" value="HOX"/>
    <property type="match status" value="1"/>
</dbReference>
<protein>
    <submittedName>
        <fullName evidence="6">BEL1-like homeodomain 9</fullName>
    </submittedName>
</protein>
<evidence type="ECO:0000256" key="1">
    <source>
        <dbReference type="ARBA" id="ARBA00023125"/>
    </source>
</evidence>
<organism evidence="6 7">
    <name type="scientific">Brachionus plicatilis</name>
    <name type="common">Marine rotifer</name>
    <name type="synonym">Brachionus muelleri</name>
    <dbReference type="NCBI Taxonomy" id="10195"/>
    <lineage>
        <taxon>Eukaryota</taxon>
        <taxon>Metazoa</taxon>
        <taxon>Spiralia</taxon>
        <taxon>Gnathifera</taxon>
        <taxon>Rotifera</taxon>
        <taxon>Eurotatoria</taxon>
        <taxon>Monogononta</taxon>
        <taxon>Pseudotrocha</taxon>
        <taxon>Ploima</taxon>
        <taxon>Brachionidae</taxon>
        <taxon>Brachionus</taxon>
    </lineage>
</organism>
<evidence type="ECO:0000259" key="5">
    <source>
        <dbReference type="PROSITE" id="PS50071"/>
    </source>
</evidence>
<keyword evidence="7" id="KW-1185">Reference proteome</keyword>
<dbReference type="InterPro" id="IPR009057">
    <property type="entry name" value="Homeodomain-like_sf"/>
</dbReference>
<dbReference type="InterPro" id="IPR001356">
    <property type="entry name" value="HD"/>
</dbReference>
<dbReference type="PROSITE" id="PS50071">
    <property type="entry name" value="HOMEOBOX_2"/>
    <property type="match status" value="1"/>
</dbReference>
<gene>
    <name evidence="6" type="ORF">BpHYR1_016306</name>
</gene>
<dbReference type="CDD" id="cd00086">
    <property type="entry name" value="homeodomain"/>
    <property type="match status" value="1"/>
</dbReference>
<dbReference type="Proteomes" id="UP000276133">
    <property type="component" value="Unassembled WGS sequence"/>
</dbReference>
<sequence>MLSTCEIRDEFAILEPQTAHKDKSELFDDEKSAIKSFIDPSLLSIEAAEHEPHSEPFQKELPSVRHQTFVSGDLAKEPCFKDDTARSTLVQDKATDSDKEIDESQKRKIGSIDDITNEKSMAHLNKRKRTIVRKSPLDLPNDAENVFDDEEVDLVLEKMQPVAEPNYISKKHRQIRKLDSGEKSAEIVFMPEQIKIKRAKALPERATKIMKDWFEANILNPYPTDEERKLMAEQGEISENQVKAWFANKRNRSSNTKSKLKSKNSFQEEANKMVDLDERIQLVKKDNHVGKKCDFYPKNFDQNKCKFSPINLQTCPQYLPNMDIYNYADKNPMNSRYVCKQPQANNFSNYYSYFPKQESKFIDLNNNYFSPYPNQTNNCDYNRYYPNMYSPMAQSDNYMNQNFLNPPSANTYQYFEPSFAIPCSHSFAGYNDSAMTECTICVNCNQEGVQNDFVSPNAQTQRCDTPPPIVTKNSVRSGDGFIVDEIKSSESGCVGKNSALSRHNSQSKFLNIPDGPKHENFNLCTYPPSSSSLQFSDFVPMQTNSNNFIKSSMLPESLNNESVTSLLDTINQAQNNLCVPSAPGCFPPSEYNGSTVTINNINYTNPNGSLINSISSILTKPGSMPPSSTSSIDSTSPSNLCFSNGSESFGSMFNMAFNSIINRNSPFQKYGSQKCSKSAKAPSSGQCEQDARFSDPKAKEWCMKSHPKLASTLLNSNCKTNGQQNACLAESKAAQHYG</sequence>
<comment type="subcellular location">
    <subcellularLocation>
        <location evidence="4">Nucleus</location>
    </subcellularLocation>
</comment>
<dbReference type="EMBL" id="REGN01010517">
    <property type="protein sequence ID" value="RMZ98861.1"/>
    <property type="molecule type" value="Genomic_DNA"/>
</dbReference>
<evidence type="ECO:0000313" key="6">
    <source>
        <dbReference type="EMBL" id="RMZ98861.1"/>
    </source>
</evidence>
<evidence type="ECO:0000313" key="7">
    <source>
        <dbReference type="Proteomes" id="UP000276133"/>
    </source>
</evidence>
<reference evidence="6 7" key="1">
    <citation type="journal article" date="2018" name="Sci. Rep.">
        <title>Genomic signatures of local adaptation to the degree of environmental predictability in rotifers.</title>
        <authorList>
            <person name="Franch-Gras L."/>
            <person name="Hahn C."/>
            <person name="Garcia-Roger E.M."/>
            <person name="Carmona M.J."/>
            <person name="Serra M."/>
            <person name="Gomez A."/>
        </authorList>
    </citation>
    <scope>NUCLEOTIDE SEQUENCE [LARGE SCALE GENOMIC DNA]</scope>
    <source>
        <strain evidence="6">HYR1</strain>
    </source>
</reference>
<dbReference type="PANTHER" id="PTHR11850">
    <property type="entry name" value="HOMEOBOX PROTEIN TRANSCRIPTION FACTORS"/>
    <property type="match status" value="1"/>
</dbReference>
<evidence type="ECO:0000256" key="3">
    <source>
        <dbReference type="ARBA" id="ARBA00023242"/>
    </source>
</evidence>
<dbReference type="AlphaFoldDB" id="A0A3M7PI88"/>
<dbReference type="Pfam" id="PF05920">
    <property type="entry name" value="Homeobox_KN"/>
    <property type="match status" value="1"/>
</dbReference>
<evidence type="ECO:0000256" key="4">
    <source>
        <dbReference type="PROSITE-ProRule" id="PRU00108"/>
    </source>
</evidence>
<feature type="DNA-binding region" description="Homeobox" evidence="4">
    <location>
        <begin position="195"/>
        <end position="257"/>
    </location>
</feature>
<dbReference type="InterPro" id="IPR008422">
    <property type="entry name" value="KN_HD"/>
</dbReference>
<comment type="caution">
    <text evidence="6">The sequence shown here is derived from an EMBL/GenBank/DDBJ whole genome shotgun (WGS) entry which is preliminary data.</text>
</comment>
<dbReference type="GO" id="GO:0005634">
    <property type="term" value="C:nucleus"/>
    <property type="evidence" value="ECO:0007669"/>
    <property type="project" value="UniProtKB-SubCell"/>
</dbReference>
<evidence type="ECO:0000256" key="2">
    <source>
        <dbReference type="ARBA" id="ARBA00023155"/>
    </source>
</evidence>
<dbReference type="InterPro" id="IPR050224">
    <property type="entry name" value="TALE_homeobox"/>
</dbReference>
<name>A0A3M7PI88_BRAPC</name>
<feature type="domain" description="Homeobox" evidence="5">
    <location>
        <begin position="193"/>
        <end position="256"/>
    </location>
</feature>
<dbReference type="STRING" id="10195.A0A3M7PI88"/>
<dbReference type="OrthoDB" id="4187154at2759"/>
<proteinExistence type="predicted"/>
<keyword evidence="2 4" id="KW-0371">Homeobox</keyword>
<dbReference type="Gene3D" id="1.10.10.60">
    <property type="entry name" value="Homeodomain-like"/>
    <property type="match status" value="1"/>
</dbReference>
<dbReference type="GO" id="GO:0003677">
    <property type="term" value="F:DNA binding"/>
    <property type="evidence" value="ECO:0007669"/>
    <property type="project" value="UniProtKB-UniRule"/>
</dbReference>
<dbReference type="SUPFAM" id="SSF46689">
    <property type="entry name" value="Homeodomain-like"/>
    <property type="match status" value="1"/>
</dbReference>
<accession>A0A3M7PI88</accession>
<keyword evidence="3 4" id="KW-0539">Nucleus</keyword>